<dbReference type="PRINTS" id="PR00171">
    <property type="entry name" value="SUGRTRNSPORT"/>
</dbReference>
<feature type="transmembrane region" description="Helical" evidence="9">
    <location>
        <begin position="262"/>
        <end position="284"/>
    </location>
</feature>
<dbReference type="SMR" id="A0A2H1WF43"/>
<evidence type="ECO:0000256" key="7">
    <source>
        <dbReference type="ARBA" id="ARBA00023136"/>
    </source>
</evidence>
<dbReference type="PROSITE" id="PS50850">
    <property type="entry name" value="MFS"/>
    <property type="match status" value="1"/>
</dbReference>
<dbReference type="PANTHER" id="PTHR48021">
    <property type="match status" value="1"/>
</dbReference>
<feature type="transmembrane region" description="Helical" evidence="9">
    <location>
        <begin position="150"/>
        <end position="168"/>
    </location>
</feature>
<accession>A0A2H1WF43</accession>
<dbReference type="Gene3D" id="1.20.1250.20">
    <property type="entry name" value="MFS general substrate transporter like domains"/>
    <property type="match status" value="1"/>
</dbReference>
<dbReference type="GO" id="GO:0005886">
    <property type="term" value="C:plasma membrane"/>
    <property type="evidence" value="ECO:0007669"/>
    <property type="project" value="UniProtKB-SubCell"/>
</dbReference>
<evidence type="ECO:0000256" key="1">
    <source>
        <dbReference type="ARBA" id="ARBA00004651"/>
    </source>
</evidence>
<evidence type="ECO:0000256" key="3">
    <source>
        <dbReference type="ARBA" id="ARBA00022475"/>
    </source>
</evidence>
<keyword evidence="3" id="KW-1003">Cell membrane</keyword>
<gene>
    <name evidence="11" type="ORF">SFRICE_007266</name>
</gene>
<dbReference type="GO" id="GO:0022857">
    <property type="term" value="F:transmembrane transporter activity"/>
    <property type="evidence" value="ECO:0007669"/>
    <property type="project" value="InterPro"/>
</dbReference>
<keyword evidence="7 9" id="KW-0472">Membrane</keyword>
<dbReference type="InterPro" id="IPR020846">
    <property type="entry name" value="MFS_dom"/>
</dbReference>
<feature type="transmembrane region" description="Helical" evidence="9">
    <location>
        <begin position="327"/>
        <end position="350"/>
    </location>
</feature>
<reference evidence="11" key="1">
    <citation type="submission" date="2016-07" db="EMBL/GenBank/DDBJ databases">
        <authorList>
            <person name="Bretaudeau A."/>
        </authorList>
    </citation>
    <scope>NUCLEOTIDE SEQUENCE</scope>
    <source>
        <strain evidence="11">Rice</strain>
        <tissue evidence="11">Whole body</tissue>
    </source>
</reference>
<evidence type="ECO:0000313" key="11">
    <source>
        <dbReference type="EMBL" id="SOQ51705.1"/>
    </source>
</evidence>
<keyword evidence="2" id="KW-0813">Transport</keyword>
<dbReference type="EMBL" id="ODYU01008270">
    <property type="protein sequence ID" value="SOQ51705.1"/>
    <property type="molecule type" value="Genomic_DNA"/>
</dbReference>
<feature type="transmembrane region" description="Helical" evidence="9">
    <location>
        <begin position="64"/>
        <end position="82"/>
    </location>
</feature>
<comment type="subcellular location">
    <subcellularLocation>
        <location evidence="1">Cell membrane</location>
        <topology evidence="1">Multi-pass membrane protein</topology>
    </subcellularLocation>
</comment>
<dbReference type="Pfam" id="PF00083">
    <property type="entry name" value="Sugar_tr"/>
    <property type="match status" value="1"/>
</dbReference>
<dbReference type="SUPFAM" id="SSF103473">
    <property type="entry name" value="MFS general substrate transporter"/>
    <property type="match status" value="1"/>
</dbReference>
<evidence type="ECO:0000259" key="10">
    <source>
        <dbReference type="PROSITE" id="PS50850"/>
    </source>
</evidence>
<dbReference type="InterPro" id="IPR036259">
    <property type="entry name" value="MFS_trans_sf"/>
</dbReference>
<dbReference type="InterPro" id="IPR005829">
    <property type="entry name" value="Sugar_transporter_CS"/>
</dbReference>
<feature type="domain" description="Major facilitator superfamily (MFS) profile" evidence="10">
    <location>
        <begin position="24"/>
        <end position="446"/>
    </location>
</feature>
<sequence>MTRILEILTQKIAGRAHIYRQVLATFASSLLSLAGGITFGFTAVLLPQLKTDPNFPYDEVFDSWIASISPLAMMMGSLFSGWMSDGVGRRMGQLILIVPFTLGWVIMGVANNNAVMLIGRFITGMCTGAVRANSMVYIGELSDPKHRAVALFWPSAAIHIGVLFCHLIGKYNHWKLSCFIFTIPNILCFSILLFLKESPLWLLSKGKIDEGIQSFKEFRGEGENAEKELTSVLEKNKEKAEETTTFRDILNILLSRPFLKSIATIVLLFIAVQWCGINTLSFYAETIFEKTFGGDIDAFMLMIVTDSIRIIASVSICMFARRIPRKITFVTCSITTTVVLVGLILCLYLNPSGLVWVSVTCMVVYIGMASALTSISWSFVAEIFPSKVRGLGSGLSSAISFVLLFISVKVTPEIMYKFGEQVMYAGFAGVTLFSSIFLSFILPETNGRSLQDIEDSLYKKKPVENKDINLATLENAAK</sequence>
<dbReference type="FunFam" id="1.20.1250.20:FF:000218">
    <property type="entry name" value="facilitated trehalose transporter Tret1"/>
    <property type="match status" value="1"/>
</dbReference>
<dbReference type="PANTHER" id="PTHR48021:SF68">
    <property type="entry name" value="MAJOR FACILITATOR SUPERFAMILY (MFS) PROFILE DOMAIN-CONTAINING PROTEIN"/>
    <property type="match status" value="1"/>
</dbReference>
<feature type="transmembrane region" description="Helical" evidence="9">
    <location>
        <begin position="422"/>
        <end position="442"/>
    </location>
</feature>
<feature type="transmembrane region" description="Helical" evidence="9">
    <location>
        <begin position="356"/>
        <end position="379"/>
    </location>
</feature>
<dbReference type="PROSITE" id="PS00217">
    <property type="entry name" value="SUGAR_TRANSPORT_2"/>
    <property type="match status" value="1"/>
</dbReference>
<organism evidence="11">
    <name type="scientific">Spodoptera frugiperda</name>
    <name type="common">Fall armyworm</name>
    <dbReference type="NCBI Taxonomy" id="7108"/>
    <lineage>
        <taxon>Eukaryota</taxon>
        <taxon>Metazoa</taxon>
        <taxon>Ecdysozoa</taxon>
        <taxon>Arthropoda</taxon>
        <taxon>Hexapoda</taxon>
        <taxon>Insecta</taxon>
        <taxon>Pterygota</taxon>
        <taxon>Neoptera</taxon>
        <taxon>Endopterygota</taxon>
        <taxon>Lepidoptera</taxon>
        <taxon>Glossata</taxon>
        <taxon>Ditrysia</taxon>
        <taxon>Noctuoidea</taxon>
        <taxon>Noctuidae</taxon>
        <taxon>Amphipyrinae</taxon>
        <taxon>Spodoptera</taxon>
    </lineage>
</organism>
<keyword evidence="8" id="KW-0325">Glycoprotein</keyword>
<evidence type="ECO:0000256" key="4">
    <source>
        <dbReference type="ARBA" id="ARBA00022597"/>
    </source>
</evidence>
<feature type="transmembrane region" description="Helical" evidence="9">
    <location>
        <begin position="391"/>
        <end position="410"/>
    </location>
</feature>
<dbReference type="AlphaFoldDB" id="A0A2H1WF43"/>
<evidence type="ECO:0000256" key="5">
    <source>
        <dbReference type="ARBA" id="ARBA00022692"/>
    </source>
</evidence>
<name>A0A2H1WF43_SPOFR</name>
<dbReference type="InterPro" id="IPR003663">
    <property type="entry name" value="Sugar/inositol_transpt"/>
</dbReference>
<protein>
    <submittedName>
        <fullName evidence="11">SFRICE_007266</fullName>
    </submittedName>
</protein>
<feature type="transmembrane region" description="Helical" evidence="9">
    <location>
        <begin position="94"/>
        <end position="111"/>
    </location>
</feature>
<proteinExistence type="predicted"/>
<dbReference type="InterPro" id="IPR050549">
    <property type="entry name" value="MFS_Trehalose_Transporter"/>
</dbReference>
<dbReference type="InterPro" id="IPR005828">
    <property type="entry name" value="MFS_sugar_transport-like"/>
</dbReference>
<evidence type="ECO:0000256" key="2">
    <source>
        <dbReference type="ARBA" id="ARBA00022448"/>
    </source>
</evidence>
<feature type="transmembrane region" description="Helical" evidence="9">
    <location>
        <begin position="174"/>
        <end position="195"/>
    </location>
</feature>
<evidence type="ECO:0000256" key="6">
    <source>
        <dbReference type="ARBA" id="ARBA00022989"/>
    </source>
</evidence>
<evidence type="ECO:0000256" key="9">
    <source>
        <dbReference type="SAM" id="Phobius"/>
    </source>
</evidence>
<keyword evidence="5 9" id="KW-0812">Transmembrane</keyword>
<keyword evidence="6 9" id="KW-1133">Transmembrane helix</keyword>
<feature type="transmembrane region" description="Helical" evidence="9">
    <location>
        <begin position="21"/>
        <end position="44"/>
    </location>
</feature>
<keyword evidence="4" id="KW-0762">Sugar transport</keyword>
<evidence type="ECO:0000256" key="8">
    <source>
        <dbReference type="ARBA" id="ARBA00023180"/>
    </source>
</evidence>